<dbReference type="Gramene" id="novel_model_6452_5bd9a17a">
    <property type="protein sequence ID" value="cds.novel_model_6452_5bd9a17a"/>
    <property type="gene ID" value="novel_gene_3372_5bd9a17a"/>
</dbReference>
<name>A0A803R8S8_CANSA</name>
<reference evidence="1" key="2">
    <citation type="submission" date="2021-03" db="UniProtKB">
        <authorList>
            <consortium name="EnsemblPlants"/>
        </authorList>
    </citation>
    <scope>IDENTIFICATION</scope>
</reference>
<dbReference type="AlphaFoldDB" id="A0A803R8S8"/>
<reference evidence="1" key="1">
    <citation type="submission" date="2018-11" db="EMBL/GenBank/DDBJ databases">
        <authorList>
            <person name="Grassa J C."/>
        </authorList>
    </citation>
    <scope>NUCLEOTIDE SEQUENCE [LARGE SCALE GENOMIC DNA]</scope>
</reference>
<protein>
    <submittedName>
        <fullName evidence="1">Uncharacterized protein</fullName>
    </submittedName>
</protein>
<keyword evidence="2" id="KW-1185">Reference proteome</keyword>
<sequence>MRKKNFKWNCTIKNRGWHAINKKACRGNCIGPKRFRDFHLKQESTCSFKKMSVFTFCNTILRCRINTRSFMKHAIRGHIRLKLSRHVLFGIITSQSTNRYIKLSLNLSTKSTRI</sequence>
<organism evidence="1 2">
    <name type="scientific">Cannabis sativa</name>
    <name type="common">Hemp</name>
    <name type="synonym">Marijuana</name>
    <dbReference type="NCBI Taxonomy" id="3483"/>
    <lineage>
        <taxon>Eukaryota</taxon>
        <taxon>Viridiplantae</taxon>
        <taxon>Streptophyta</taxon>
        <taxon>Embryophyta</taxon>
        <taxon>Tracheophyta</taxon>
        <taxon>Spermatophyta</taxon>
        <taxon>Magnoliopsida</taxon>
        <taxon>eudicotyledons</taxon>
        <taxon>Gunneridae</taxon>
        <taxon>Pentapetalae</taxon>
        <taxon>rosids</taxon>
        <taxon>fabids</taxon>
        <taxon>Rosales</taxon>
        <taxon>Cannabaceae</taxon>
        <taxon>Cannabis</taxon>
    </lineage>
</organism>
<accession>A0A803R8S8</accession>
<dbReference type="EnsemblPlants" id="novel_model_6452_5bd9a17a">
    <property type="protein sequence ID" value="cds.novel_model_6452_5bd9a17a"/>
    <property type="gene ID" value="novel_gene_3372_5bd9a17a"/>
</dbReference>
<evidence type="ECO:0000313" key="2">
    <source>
        <dbReference type="Proteomes" id="UP000596661"/>
    </source>
</evidence>
<dbReference type="EMBL" id="UZAU01000669">
    <property type="status" value="NOT_ANNOTATED_CDS"/>
    <property type="molecule type" value="Genomic_DNA"/>
</dbReference>
<proteinExistence type="predicted"/>
<evidence type="ECO:0000313" key="1">
    <source>
        <dbReference type="EnsemblPlants" id="cds.novel_model_6452_5bd9a17a"/>
    </source>
</evidence>
<dbReference type="Proteomes" id="UP000596661">
    <property type="component" value="Chromosome 7"/>
</dbReference>